<dbReference type="Proteomes" id="UP001227268">
    <property type="component" value="Unassembled WGS sequence"/>
</dbReference>
<keyword evidence="2" id="KW-1185">Reference proteome</keyword>
<evidence type="ECO:0000313" key="1">
    <source>
        <dbReference type="EMBL" id="KAJ9094430.1"/>
    </source>
</evidence>
<comment type="caution">
    <text evidence="1">The sequence shown here is derived from an EMBL/GenBank/DDBJ whole genome shotgun (WGS) entry which is preliminary data.</text>
</comment>
<dbReference type="EMBL" id="JASBWT010000025">
    <property type="protein sequence ID" value="KAJ9094430.1"/>
    <property type="molecule type" value="Genomic_DNA"/>
</dbReference>
<organism evidence="1 2">
    <name type="scientific">Naganishia friedmannii</name>
    <dbReference type="NCBI Taxonomy" id="89922"/>
    <lineage>
        <taxon>Eukaryota</taxon>
        <taxon>Fungi</taxon>
        <taxon>Dikarya</taxon>
        <taxon>Basidiomycota</taxon>
        <taxon>Agaricomycotina</taxon>
        <taxon>Tremellomycetes</taxon>
        <taxon>Filobasidiales</taxon>
        <taxon>Filobasidiaceae</taxon>
        <taxon>Naganishia</taxon>
    </lineage>
</organism>
<reference evidence="1" key="1">
    <citation type="submission" date="2023-04" db="EMBL/GenBank/DDBJ databases">
        <title>Draft Genome sequencing of Naganishia species isolated from polar environments using Oxford Nanopore Technology.</title>
        <authorList>
            <person name="Leo P."/>
            <person name="Venkateswaran K."/>
        </authorList>
    </citation>
    <scope>NUCLEOTIDE SEQUENCE</scope>
    <source>
        <strain evidence="1">MNA-CCFEE 5423</strain>
    </source>
</reference>
<accession>A0ACC2V5P3</accession>
<protein>
    <submittedName>
        <fullName evidence="1">Uncharacterized protein</fullName>
    </submittedName>
</protein>
<evidence type="ECO:0000313" key="2">
    <source>
        <dbReference type="Proteomes" id="UP001227268"/>
    </source>
</evidence>
<name>A0ACC2V5P3_9TREE</name>
<gene>
    <name evidence="1" type="ORF">QFC21_005969</name>
</gene>
<sequence>MATFLHTLGRARMLLLLVALVSASTLLLYTSSSFSKSPLAPGYKSPTSVLSDYISPASIPYCLPEKVGDHVGIHIGELYDDEDEARMYEEQLEDSVPVEAITDYMQQHINKKQTGFDPDADDEYLGLKIGDSWDLPSYRTELLAIYHDYLALPHIPNPSFLPPLKSRLSLRPPIAPLPPRPNQVLTTDKNKDLPWEFGRWKELQPDWDIRFFDDDALDGWVKTVFGGTRAEKVWNTLPRPVLKADIFRYMAMLVEGGIYTDSDTAPVIPADQWGIPHENATDSLLSHLSRVLSQANPAYISPAYQNAERQLSENEVASLDRKAKRWPVPVGGSTIAPIVNDGAELGPPSLVVSVESDAIDFGWHDWRDVGLSRAVQIVQWTMMARPGHPVFLDAVGRTLRKTEGIMRGESEAKAKGETYIPDSALDWTGPGVFTDCVYRYMLARYGFQPRELIHQKEPLRVGDVLILPAGSYSSVSPWDPEDKWRRWAAVWHGFWGRWRETDPNITEQERLKKIKEDAEEDAAIALEHQEAEGRVDPQDSEVDVP</sequence>
<proteinExistence type="predicted"/>